<dbReference type="NCBIfam" id="TIGR00444">
    <property type="entry name" value="mazG"/>
    <property type="match status" value="1"/>
</dbReference>
<evidence type="ECO:0000313" key="3">
    <source>
        <dbReference type="Proteomes" id="UP001597512"/>
    </source>
</evidence>
<dbReference type="PANTHER" id="PTHR30522">
    <property type="entry name" value="NUCLEOSIDE TRIPHOSPHATE PYROPHOSPHOHYDROLASE"/>
    <property type="match status" value="1"/>
</dbReference>
<dbReference type="RefSeq" id="WP_381506285.1">
    <property type="nucleotide sequence ID" value="NZ_JBHUOM010000023.1"/>
</dbReference>
<dbReference type="InterPro" id="IPR048011">
    <property type="entry name" value="NTP-PPase_MazG-like_C"/>
</dbReference>
<dbReference type="SUPFAM" id="SSF101386">
    <property type="entry name" value="all-alpha NTP pyrophosphatases"/>
    <property type="match status" value="2"/>
</dbReference>
<keyword evidence="3" id="KW-1185">Reference proteome</keyword>
<sequence length="284" mass="32831">MTFNEMTPRRQDQLMAFDRLLTIMDELRERCPWDRKQTMDSLRHLTIEETYELSDAIMENDLSEIRKELGDIQLHLVFYAKIASEIAADSSDPSATNRFDMADVLNGVCEKLISRHPHIYGDSEGRLVIAETEDQVKANWEQLKLKEGNKSVLGGVPGSLPALVKAMRIQEKARGAGFDWDEKQQVWQKVEEEMEEFKAEFNAESNTVIDHQRAEGEFGDLLFSLVNYARFIDINPETALERTNKKFIKRFQYIEEQARANGKALIDMTLAEMDVYWNEAKKDV</sequence>
<dbReference type="CDD" id="cd11528">
    <property type="entry name" value="NTP-PPase_MazG_Nterm"/>
    <property type="match status" value="1"/>
</dbReference>
<keyword evidence="2" id="KW-0378">Hydrolase</keyword>
<reference evidence="3" key="1">
    <citation type="journal article" date="2019" name="Int. J. Syst. Evol. Microbiol.">
        <title>The Global Catalogue of Microorganisms (GCM) 10K type strain sequencing project: providing services to taxonomists for standard genome sequencing and annotation.</title>
        <authorList>
            <consortium name="The Broad Institute Genomics Platform"/>
            <consortium name="The Broad Institute Genome Sequencing Center for Infectious Disease"/>
            <person name="Wu L."/>
            <person name="Ma J."/>
        </authorList>
    </citation>
    <scope>NUCLEOTIDE SEQUENCE [LARGE SCALE GENOMIC DNA]</scope>
    <source>
        <strain evidence="3">KCTC 52490</strain>
    </source>
</reference>
<proteinExistence type="predicted"/>
<gene>
    <name evidence="2" type="primary">mazG</name>
    <name evidence="2" type="ORF">ACFS25_24475</name>
</gene>
<dbReference type="InterPro" id="IPR004518">
    <property type="entry name" value="MazG-like_dom"/>
</dbReference>
<name>A0ABW6ANK6_9BACT</name>
<dbReference type="Gene3D" id="1.10.287.1080">
    <property type="entry name" value="MazG-like"/>
    <property type="match status" value="2"/>
</dbReference>
<organism evidence="2 3">
    <name type="scientific">Spirosoma flavum</name>
    <dbReference type="NCBI Taxonomy" id="2048557"/>
    <lineage>
        <taxon>Bacteria</taxon>
        <taxon>Pseudomonadati</taxon>
        <taxon>Bacteroidota</taxon>
        <taxon>Cytophagia</taxon>
        <taxon>Cytophagales</taxon>
        <taxon>Cytophagaceae</taxon>
        <taxon>Spirosoma</taxon>
    </lineage>
</organism>
<dbReference type="InterPro" id="IPR048015">
    <property type="entry name" value="NTP-PPase_MazG-like_N"/>
</dbReference>
<accession>A0ABW6ANK6</accession>
<dbReference type="InterPro" id="IPR011551">
    <property type="entry name" value="NTP_PyrPHydrolase_MazG"/>
</dbReference>
<comment type="caution">
    <text evidence="2">The sequence shown here is derived from an EMBL/GenBank/DDBJ whole genome shotgun (WGS) entry which is preliminary data.</text>
</comment>
<dbReference type="CDD" id="cd11529">
    <property type="entry name" value="NTP-PPase_MazG_Cterm"/>
    <property type="match status" value="1"/>
</dbReference>
<dbReference type="Pfam" id="PF03819">
    <property type="entry name" value="MazG"/>
    <property type="match status" value="1"/>
</dbReference>
<dbReference type="PANTHER" id="PTHR30522:SF0">
    <property type="entry name" value="NUCLEOSIDE TRIPHOSPHATE PYROPHOSPHOHYDROLASE"/>
    <property type="match status" value="1"/>
</dbReference>
<feature type="domain" description="NTP pyrophosphohydrolase MazG-like" evidence="1">
    <location>
        <begin position="37"/>
        <end position="119"/>
    </location>
</feature>
<dbReference type="Proteomes" id="UP001597512">
    <property type="component" value="Unassembled WGS sequence"/>
</dbReference>
<dbReference type="NCBIfam" id="NF007113">
    <property type="entry name" value="PRK09562.1"/>
    <property type="match status" value="1"/>
</dbReference>
<evidence type="ECO:0000259" key="1">
    <source>
        <dbReference type="Pfam" id="PF03819"/>
    </source>
</evidence>
<dbReference type="GO" id="GO:0047429">
    <property type="term" value="F:nucleoside triphosphate diphosphatase activity"/>
    <property type="evidence" value="ECO:0007669"/>
    <property type="project" value="UniProtKB-EC"/>
</dbReference>
<dbReference type="EC" id="3.6.1.9" evidence="2"/>
<protein>
    <submittedName>
        <fullName evidence="2">Nucleoside triphosphate pyrophosphohydrolase</fullName>
        <ecNumber evidence="2">3.6.1.9</ecNumber>
    </submittedName>
</protein>
<evidence type="ECO:0000313" key="2">
    <source>
        <dbReference type="EMBL" id="MFD2936960.1"/>
    </source>
</evidence>
<dbReference type="EMBL" id="JBHUOM010000023">
    <property type="protein sequence ID" value="MFD2936960.1"/>
    <property type="molecule type" value="Genomic_DNA"/>
</dbReference>